<keyword evidence="2" id="KW-0805">Transcription regulation</keyword>
<dbReference type="PANTHER" id="PTHR30146:SF148">
    <property type="entry name" value="HTH-TYPE TRANSCRIPTIONAL REPRESSOR PURR-RELATED"/>
    <property type="match status" value="1"/>
</dbReference>
<dbReference type="Proteomes" id="UP000623172">
    <property type="component" value="Unassembled WGS sequence"/>
</dbReference>
<evidence type="ECO:0000256" key="3">
    <source>
        <dbReference type="ARBA" id="ARBA00023125"/>
    </source>
</evidence>
<name>A0A926HPN7_9FIRM</name>
<dbReference type="Gene3D" id="1.10.260.40">
    <property type="entry name" value="lambda repressor-like DNA-binding domains"/>
    <property type="match status" value="1"/>
</dbReference>
<dbReference type="InterPro" id="IPR001387">
    <property type="entry name" value="Cro/C1-type_HTH"/>
</dbReference>
<feature type="domain" description="HTH lacI-type" evidence="5">
    <location>
        <begin position="4"/>
        <end position="58"/>
    </location>
</feature>
<dbReference type="PANTHER" id="PTHR30146">
    <property type="entry name" value="LACI-RELATED TRANSCRIPTIONAL REPRESSOR"/>
    <property type="match status" value="1"/>
</dbReference>
<keyword evidence="3 7" id="KW-0238">DNA-binding</keyword>
<organism evidence="7 8">
    <name type="scientific">Gehongia tenuis</name>
    <dbReference type="NCBI Taxonomy" id="2763655"/>
    <lineage>
        <taxon>Bacteria</taxon>
        <taxon>Bacillati</taxon>
        <taxon>Bacillota</taxon>
        <taxon>Clostridia</taxon>
        <taxon>Christensenellales</taxon>
        <taxon>Christensenellaceae</taxon>
        <taxon>Gehongia</taxon>
    </lineage>
</organism>
<evidence type="ECO:0000313" key="7">
    <source>
        <dbReference type="EMBL" id="MBC8531408.1"/>
    </source>
</evidence>
<dbReference type="GO" id="GO:0003700">
    <property type="term" value="F:DNA-binding transcription factor activity"/>
    <property type="evidence" value="ECO:0007669"/>
    <property type="project" value="TreeGrafter"/>
</dbReference>
<reference evidence="7" key="1">
    <citation type="submission" date="2020-08" db="EMBL/GenBank/DDBJ databases">
        <title>Genome public.</title>
        <authorList>
            <person name="Liu C."/>
            <person name="Sun Q."/>
        </authorList>
    </citation>
    <scope>NUCLEOTIDE SEQUENCE</scope>
    <source>
        <strain evidence="7">NSJ-53</strain>
    </source>
</reference>
<evidence type="ECO:0000256" key="4">
    <source>
        <dbReference type="ARBA" id="ARBA00023163"/>
    </source>
</evidence>
<protein>
    <submittedName>
        <fullName evidence="7">LacI family DNA-binding transcriptional regulator</fullName>
    </submittedName>
</protein>
<comment type="caution">
    <text evidence="7">The sequence shown here is derived from an EMBL/GenBank/DDBJ whole genome shotgun (WGS) entry which is preliminary data.</text>
</comment>
<dbReference type="AlphaFoldDB" id="A0A926HPN7"/>
<dbReference type="InterPro" id="IPR001761">
    <property type="entry name" value="Peripla_BP/Lac1_sug-bd_dom"/>
</dbReference>
<dbReference type="Pfam" id="PF00532">
    <property type="entry name" value="Peripla_BP_1"/>
    <property type="match status" value="1"/>
</dbReference>
<dbReference type="CDD" id="cd06267">
    <property type="entry name" value="PBP1_LacI_sugar_binding-like"/>
    <property type="match status" value="1"/>
</dbReference>
<dbReference type="InterPro" id="IPR028082">
    <property type="entry name" value="Peripla_BP_I"/>
</dbReference>
<keyword evidence="4" id="KW-0804">Transcription</keyword>
<dbReference type="PROSITE" id="PS50932">
    <property type="entry name" value="HTH_LACI_2"/>
    <property type="match status" value="1"/>
</dbReference>
<proteinExistence type="predicted"/>
<dbReference type="InterPro" id="IPR010982">
    <property type="entry name" value="Lambda_DNA-bd_dom_sf"/>
</dbReference>
<dbReference type="PROSITE" id="PS50943">
    <property type="entry name" value="HTH_CROC1"/>
    <property type="match status" value="1"/>
</dbReference>
<evidence type="ECO:0000256" key="1">
    <source>
        <dbReference type="ARBA" id="ARBA00022491"/>
    </source>
</evidence>
<accession>A0A926HPN7</accession>
<dbReference type="Gene3D" id="3.40.50.2300">
    <property type="match status" value="2"/>
</dbReference>
<dbReference type="SUPFAM" id="SSF47413">
    <property type="entry name" value="lambda repressor-like DNA-binding domains"/>
    <property type="match status" value="1"/>
</dbReference>
<dbReference type="SMART" id="SM00354">
    <property type="entry name" value="HTH_LACI"/>
    <property type="match status" value="1"/>
</dbReference>
<evidence type="ECO:0000259" key="5">
    <source>
        <dbReference type="PROSITE" id="PS50932"/>
    </source>
</evidence>
<evidence type="ECO:0000259" key="6">
    <source>
        <dbReference type="PROSITE" id="PS50943"/>
    </source>
</evidence>
<sequence length="328" mass="36556">MAKVTIKDVAKQAHVAVSTVSYVLNNSKSVKPETRERILKVIEETGYFPNHVARSLKTKKTQTMGVIVPDIGNIFFVEIIEGIEAYLSQRGYSVILCNTNENQEKERNYLSVLLNKDIDGLIFLATSKNPEIPQNTTIPVVIVDRKFSGNYSSVLVDNVLGGQIATEHLIERNHENVALLTGPLTISPYFDRMMGYRQALEKHGFEYLPFLVEQCGTATYDGGYQGLHRLLDRLSEPPKSIFAANDMMALGAMRALFERGVSIPKQTAIVGYDDIPTASIMTPALTTIRQPKFEMGQKAAEMLFNELQNSADSQSYLFQPSLIVRETG</sequence>
<dbReference type="InterPro" id="IPR000843">
    <property type="entry name" value="HTH_LacI"/>
</dbReference>
<evidence type="ECO:0000256" key="2">
    <source>
        <dbReference type="ARBA" id="ARBA00023015"/>
    </source>
</evidence>
<dbReference type="SUPFAM" id="SSF53822">
    <property type="entry name" value="Periplasmic binding protein-like I"/>
    <property type="match status" value="1"/>
</dbReference>
<dbReference type="RefSeq" id="WP_249316000.1">
    <property type="nucleotide sequence ID" value="NZ_JACRSR010000002.1"/>
</dbReference>
<keyword evidence="1" id="KW-0678">Repressor</keyword>
<keyword evidence="8" id="KW-1185">Reference proteome</keyword>
<feature type="domain" description="HTH cro/C1-type" evidence="6">
    <location>
        <begin position="2"/>
        <end position="48"/>
    </location>
</feature>
<dbReference type="Pfam" id="PF00356">
    <property type="entry name" value="LacI"/>
    <property type="match status" value="1"/>
</dbReference>
<dbReference type="EMBL" id="JACRSR010000002">
    <property type="protein sequence ID" value="MBC8531408.1"/>
    <property type="molecule type" value="Genomic_DNA"/>
</dbReference>
<dbReference type="GO" id="GO:0000976">
    <property type="term" value="F:transcription cis-regulatory region binding"/>
    <property type="evidence" value="ECO:0007669"/>
    <property type="project" value="TreeGrafter"/>
</dbReference>
<dbReference type="CDD" id="cd01392">
    <property type="entry name" value="HTH_LacI"/>
    <property type="match status" value="1"/>
</dbReference>
<gene>
    <name evidence="7" type="ORF">H8696_06050</name>
</gene>
<evidence type="ECO:0000313" key="8">
    <source>
        <dbReference type="Proteomes" id="UP000623172"/>
    </source>
</evidence>